<gene>
    <name evidence="2" type="ORF">MNBD_NITROSPINAE03-985</name>
</gene>
<organism evidence="2">
    <name type="scientific">hydrothermal vent metagenome</name>
    <dbReference type="NCBI Taxonomy" id="652676"/>
    <lineage>
        <taxon>unclassified sequences</taxon>
        <taxon>metagenomes</taxon>
        <taxon>ecological metagenomes</taxon>
    </lineage>
</organism>
<accession>A0A3B1BPX5</accession>
<name>A0A3B1BPX5_9ZZZZ</name>
<proteinExistence type="predicted"/>
<dbReference type="InterPro" id="IPR000489">
    <property type="entry name" value="Pterin-binding_dom"/>
</dbReference>
<dbReference type="EMBL" id="UOGB01000167">
    <property type="protein sequence ID" value="VAX19989.1"/>
    <property type="molecule type" value="Genomic_DNA"/>
</dbReference>
<evidence type="ECO:0000313" key="2">
    <source>
        <dbReference type="EMBL" id="VAX19989.1"/>
    </source>
</evidence>
<dbReference type="Gene3D" id="3.20.20.20">
    <property type="entry name" value="Dihydropteroate synthase-like"/>
    <property type="match status" value="1"/>
</dbReference>
<protein>
    <submittedName>
        <fullName evidence="2">Related to Dihydropteroate synthase</fullName>
    </submittedName>
</protein>
<dbReference type="InterPro" id="IPR045406">
    <property type="entry name" value="DUF6513"/>
</dbReference>
<dbReference type="GO" id="GO:0042558">
    <property type="term" value="P:pteridine-containing compound metabolic process"/>
    <property type="evidence" value="ECO:0007669"/>
    <property type="project" value="InterPro"/>
</dbReference>
<feature type="domain" description="Pterin-binding" evidence="1">
    <location>
        <begin position="76"/>
        <end position="325"/>
    </location>
</feature>
<sequence length="446" mass="49802">MNNKHIHFITGRLAAPALVKLLSDLSPGFSYDVITMPAQVAALMTARSIARRIPANLSGALLIPGGCKGDLREIRKIVSGSVSRGPVDLNDLPRHFGIQQDKIKYAKPHLQIIAEIVDAPTLSIPQIVKRAKRYRKDGADWIDLGCMNDTPFKHLKETVEELRRLKFNVSVDSFNPEELKTASRGGARLFLSIYSGNISVASKLKGKVVVIPDPGKGERSLYKNVRLLTKMKVPFIMDPILDPLTLGAARSFARYALLRRKFPKAEIMMGVGNLLELTAVDNIGMSAVLGGICAELKIDYALTTEVAGWNRDSVRQLSIARQIMEHAVSHGILPKGFDDRLLVAREADRPQFTSLQLKAMSKKVKDKNFRIFVTEGHIHIFNKDIYIKTKNAQEVFDRLKVDDPSHAFYLGKELSKAETALDLGKTYRQEGAFNWGYLTKRTKKTR</sequence>
<dbReference type="Pfam" id="PF14251">
    <property type="entry name" value="PterinBD-DUF4346"/>
    <property type="match status" value="1"/>
</dbReference>
<dbReference type="Pfam" id="PF20123">
    <property type="entry name" value="DUF6513"/>
    <property type="match status" value="1"/>
</dbReference>
<dbReference type="PROSITE" id="PS50972">
    <property type="entry name" value="PTERIN_BINDING"/>
    <property type="match status" value="1"/>
</dbReference>
<dbReference type="InterPro" id="IPR025595">
    <property type="entry name" value="PterinBD-DUF4346"/>
</dbReference>
<reference evidence="2" key="1">
    <citation type="submission" date="2018-06" db="EMBL/GenBank/DDBJ databases">
        <authorList>
            <person name="Zhirakovskaya E."/>
        </authorList>
    </citation>
    <scope>NUCLEOTIDE SEQUENCE</scope>
</reference>
<dbReference type="AlphaFoldDB" id="A0A3B1BPX5"/>
<evidence type="ECO:0000259" key="1">
    <source>
        <dbReference type="PROSITE" id="PS50972"/>
    </source>
</evidence>
<dbReference type="InterPro" id="IPR011005">
    <property type="entry name" value="Dihydropteroate_synth-like_sf"/>
</dbReference>
<dbReference type="SUPFAM" id="SSF51717">
    <property type="entry name" value="Dihydropteroate synthetase-like"/>
    <property type="match status" value="1"/>
</dbReference>